<dbReference type="InterPro" id="IPR051678">
    <property type="entry name" value="AGP_Transferase"/>
</dbReference>
<comment type="caution">
    <text evidence="2">The sequence shown here is derived from an EMBL/GenBank/DDBJ whole genome shotgun (WGS) entry which is preliminary data.</text>
</comment>
<proteinExistence type="predicted"/>
<dbReference type="InterPro" id="IPR002575">
    <property type="entry name" value="Aminoglycoside_PTrfase"/>
</dbReference>
<organism evidence="2 3">
    <name type="scientific">Mycobacterium simiae</name>
    <name type="common">Mycobacterium habana</name>
    <dbReference type="NCBI Taxonomy" id="1784"/>
    <lineage>
        <taxon>Bacteria</taxon>
        <taxon>Bacillati</taxon>
        <taxon>Actinomycetota</taxon>
        <taxon>Actinomycetes</taxon>
        <taxon>Mycobacteriales</taxon>
        <taxon>Mycobacteriaceae</taxon>
        <taxon>Mycobacterium</taxon>
        <taxon>Mycobacterium simiae complex</taxon>
    </lineage>
</organism>
<reference evidence="2 3" key="1">
    <citation type="submission" date="2017-03" db="EMBL/GenBank/DDBJ databases">
        <title>Genomic insights into Mycobacterium simiae human colonization.</title>
        <authorList>
            <person name="Steffani J.L."/>
            <person name="Brunck M.E."/>
            <person name="Cruz E."/>
            <person name="Montiel R."/>
            <person name="Barona F."/>
        </authorList>
    </citation>
    <scope>NUCLEOTIDE SEQUENCE [LARGE SCALE GENOMIC DNA]</scope>
    <source>
        <strain evidence="2 3">MsiGto</strain>
    </source>
</reference>
<dbReference type="Pfam" id="PF01636">
    <property type="entry name" value="APH"/>
    <property type="match status" value="1"/>
</dbReference>
<accession>A0A1X0YCB2</accession>
<dbReference type="AlphaFoldDB" id="A0A1X0YCB2"/>
<dbReference type="SUPFAM" id="SSF56112">
    <property type="entry name" value="Protein kinase-like (PK-like)"/>
    <property type="match status" value="1"/>
</dbReference>
<dbReference type="CDD" id="cd05154">
    <property type="entry name" value="ACAD10_11_N-like"/>
    <property type="match status" value="1"/>
</dbReference>
<evidence type="ECO:0000313" key="2">
    <source>
        <dbReference type="EMBL" id="ORJ62756.1"/>
    </source>
</evidence>
<evidence type="ECO:0000259" key="1">
    <source>
        <dbReference type="Pfam" id="PF01636"/>
    </source>
</evidence>
<dbReference type="Proteomes" id="UP000193040">
    <property type="component" value="Unassembled WGS sequence"/>
</dbReference>
<dbReference type="PANTHER" id="PTHR21310">
    <property type="entry name" value="AMINOGLYCOSIDE PHOSPHOTRANSFERASE-RELATED-RELATED"/>
    <property type="match status" value="1"/>
</dbReference>
<dbReference type="RefSeq" id="WP_084949266.1">
    <property type="nucleotide sequence ID" value="NZ_MZZM01000012.1"/>
</dbReference>
<dbReference type="Gene3D" id="3.90.1200.10">
    <property type="match status" value="1"/>
</dbReference>
<evidence type="ECO:0000313" key="3">
    <source>
        <dbReference type="Proteomes" id="UP000193040"/>
    </source>
</evidence>
<keyword evidence="3" id="KW-1185">Reference proteome</keyword>
<dbReference type="InterPro" id="IPR041726">
    <property type="entry name" value="ACAD10_11_N"/>
</dbReference>
<name>A0A1X0YCB2_MYCSI</name>
<sequence length="461" mass="51276">MTLPDEVIAWAEHRCGGCVVGIEQQIRWRPHHFLTIERPQGTIGVLARSKRDDVPGGGFLKHFNIAHEARVLEALQGRGLKVPEFFGFNEEHGVILMERVEGSNELSTITDDATRAQVMSEYIEELAKLHRLDVDSMRLSGLTIPATAEEAAFAGKFKYIEADFARWRPKLRPEPFLELGIWWLHANVPSGDRRVSFVQADTGPGQFMFADGHVTALIDWELAHIGDPMLDLGVIRMRNMLYPAGALAEPFAHYERVSGRPIDRQAVCFYTVMSMLLTPMGVCPVMQYPTARVEHTLPSFGWDATLRRGLGDALAEAIDIEIDPPDLPKSTEVQGLSLEEFLVEQLELNCAPAVTDDAGRFHITSATAIARAIRLKSAVGAELLEDDLNDMAAVLGQRPDTRDAGMEALSAMVAAGPAEHLERLVWLFSRIERRREYLLKPMMIDSASGEFERLAATELAQ</sequence>
<gene>
    <name evidence="2" type="ORF">B5M45_06975</name>
</gene>
<dbReference type="PANTHER" id="PTHR21310:SF57">
    <property type="entry name" value="BLR2944 PROTEIN"/>
    <property type="match status" value="1"/>
</dbReference>
<dbReference type="EMBL" id="MZZM01000012">
    <property type="protein sequence ID" value="ORJ62756.1"/>
    <property type="molecule type" value="Genomic_DNA"/>
</dbReference>
<dbReference type="InterPro" id="IPR011009">
    <property type="entry name" value="Kinase-like_dom_sf"/>
</dbReference>
<protein>
    <recommendedName>
        <fullName evidence="1">Aminoglycoside phosphotransferase domain-containing protein</fullName>
    </recommendedName>
</protein>
<dbReference type="STRING" id="1784.VC42_09290"/>
<feature type="domain" description="Aminoglycoside phosphotransferase" evidence="1">
    <location>
        <begin position="65"/>
        <end position="262"/>
    </location>
</feature>